<feature type="region of interest" description="Disordered" evidence="3">
    <location>
        <begin position="95"/>
        <end position="134"/>
    </location>
</feature>
<dbReference type="SMART" id="SM00109">
    <property type="entry name" value="C1"/>
    <property type="match status" value="1"/>
</dbReference>
<dbReference type="AlphaFoldDB" id="A0AAJ7TZZ8"/>
<keyword evidence="1" id="KW-0479">Metal-binding</keyword>
<dbReference type="GO" id="GO:0016020">
    <property type="term" value="C:membrane"/>
    <property type="evidence" value="ECO:0007669"/>
    <property type="project" value="UniProtKB-SubCell"/>
</dbReference>
<dbReference type="InterPro" id="IPR020454">
    <property type="entry name" value="DAG/PE-bd"/>
</dbReference>
<evidence type="ECO:0000256" key="1">
    <source>
        <dbReference type="ARBA" id="ARBA00022723"/>
    </source>
</evidence>
<proteinExistence type="predicted"/>
<evidence type="ECO:0000256" key="2">
    <source>
        <dbReference type="ARBA" id="ARBA00022833"/>
    </source>
</evidence>
<dbReference type="PROSITE" id="PS50081">
    <property type="entry name" value="ZF_DAG_PE_2"/>
    <property type="match status" value="1"/>
</dbReference>
<dbReference type="FunFam" id="3.30.60.20:FF:000006">
    <property type="entry name" value="Protein kinase C"/>
    <property type="match status" value="1"/>
</dbReference>
<keyword evidence="2" id="KW-0862">Zinc</keyword>
<feature type="domain" description="Phorbol-ester/DAG-type" evidence="4">
    <location>
        <begin position="28"/>
        <end position="78"/>
    </location>
</feature>
<dbReference type="Proteomes" id="UP001318040">
    <property type="component" value="Chromosome 43"/>
</dbReference>
<dbReference type="PROSITE" id="PS00479">
    <property type="entry name" value="ZF_DAG_PE_1"/>
    <property type="match status" value="1"/>
</dbReference>
<accession>A0AAJ7TZZ8</accession>
<dbReference type="PANTHER" id="PTHR22968:SF14">
    <property type="entry name" value="PROTEIN KINASE C"/>
    <property type="match status" value="1"/>
</dbReference>
<evidence type="ECO:0000256" key="3">
    <source>
        <dbReference type="SAM" id="MobiDB-lite"/>
    </source>
</evidence>
<dbReference type="PANTHER" id="PTHR22968">
    <property type="entry name" value="PROTEIN KINASE C, MU"/>
    <property type="match status" value="1"/>
</dbReference>
<dbReference type="PRINTS" id="PR00008">
    <property type="entry name" value="DAGPEDOMAIN"/>
</dbReference>
<dbReference type="InterPro" id="IPR002219">
    <property type="entry name" value="PKC_DAG/PE"/>
</dbReference>
<gene>
    <name evidence="6" type="primary">LOC116951540</name>
</gene>
<dbReference type="RefSeq" id="XP_032826125.1">
    <property type="nucleotide sequence ID" value="XM_032970234.1"/>
</dbReference>
<dbReference type="InterPro" id="IPR046349">
    <property type="entry name" value="C1-like_sf"/>
</dbReference>
<protein>
    <submittedName>
        <fullName evidence="6">Protein kinase C beta type-like</fullName>
    </submittedName>
</protein>
<dbReference type="GO" id="GO:0035556">
    <property type="term" value="P:intracellular signal transduction"/>
    <property type="evidence" value="ECO:0007669"/>
    <property type="project" value="TreeGrafter"/>
</dbReference>
<feature type="compositionally biased region" description="Low complexity" evidence="3">
    <location>
        <begin position="116"/>
        <end position="134"/>
    </location>
</feature>
<name>A0AAJ7TZZ8_PETMA</name>
<dbReference type="GO" id="GO:0007200">
    <property type="term" value="P:phospholipase C-activating G protein-coupled receptor signaling pathway"/>
    <property type="evidence" value="ECO:0007669"/>
    <property type="project" value="TreeGrafter"/>
</dbReference>
<evidence type="ECO:0000313" key="6">
    <source>
        <dbReference type="RefSeq" id="XP_032826125.1"/>
    </source>
</evidence>
<dbReference type="GO" id="GO:0004674">
    <property type="term" value="F:protein serine/threonine kinase activity"/>
    <property type="evidence" value="ECO:0007669"/>
    <property type="project" value="UniProtKB-KW"/>
</dbReference>
<sequence length="134" mass="14791">MGDGEEKAPRGFARKGALKQKNVSEVKDHQFVPRFFKQPTFCSHCTDFIWGVGKQGYQCKVCSLVVHKRCHEFVTFSCPGADKSLSSQVRCPVSPRVSPCLPDPSVSPRTSPCLPRSPRVSQSLPVSPRSSRVS</sequence>
<dbReference type="GO" id="GO:0008270">
    <property type="term" value="F:zinc ion binding"/>
    <property type="evidence" value="ECO:0007669"/>
    <property type="project" value="UniProtKB-KW"/>
</dbReference>
<dbReference type="CDD" id="cd20833">
    <property type="entry name" value="C1_cPKC_rpt1"/>
    <property type="match status" value="1"/>
</dbReference>
<dbReference type="SUPFAM" id="SSF57889">
    <property type="entry name" value="Cysteine-rich domain"/>
    <property type="match status" value="1"/>
</dbReference>
<dbReference type="GO" id="GO:0005829">
    <property type="term" value="C:cytosol"/>
    <property type="evidence" value="ECO:0007669"/>
    <property type="project" value="TreeGrafter"/>
</dbReference>
<dbReference type="Pfam" id="PF00130">
    <property type="entry name" value="C1_1"/>
    <property type="match status" value="1"/>
</dbReference>
<evidence type="ECO:0000259" key="4">
    <source>
        <dbReference type="PROSITE" id="PS50081"/>
    </source>
</evidence>
<dbReference type="KEGG" id="pmrn:116951540"/>
<keyword evidence="5" id="KW-1185">Reference proteome</keyword>
<dbReference type="Gene3D" id="3.30.60.20">
    <property type="match status" value="1"/>
</dbReference>
<organism evidence="5 6">
    <name type="scientific">Petromyzon marinus</name>
    <name type="common">Sea lamprey</name>
    <dbReference type="NCBI Taxonomy" id="7757"/>
    <lineage>
        <taxon>Eukaryota</taxon>
        <taxon>Metazoa</taxon>
        <taxon>Chordata</taxon>
        <taxon>Craniata</taxon>
        <taxon>Vertebrata</taxon>
        <taxon>Cyclostomata</taxon>
        <taxon>Hyperoartia</taxon>
        <taxon>Petromyzontiformes</taxon>
        <taxon>Petromyzontidae</taxon>
        <taxon>Petromyzon</taxon>
    </lineage>
</organism>
<reference evidence="6" key="1">
    <citation type="submission" date="2025-08" db="UniProtKB">
        <authorList>
            <consortium name="RefSeq"/>
        </authorList>
    </citation>
    <scope>IDENTIFICATION</scope>
    <source>
        <tissue evidence="6">Sperm</tissue>
    </source>
</reference>
<evidence type="ECO:0000313" key="5">
    <source>
        <dbReference type="Proteomes" id="UP001318040"/>
    </source>
</evidence>